<evidence type="ECO:0000313" key="1">
    <source>
        <dbReference type="EMBL" id="KAE9594190.1"/>
    </source>
</evidence>
<reference evidence="2" key="1">
    <citation type="journal article" date="2020" name="Nat. Commun.">
        <title>Genome sequence of the cluster root forming white lupin.</title>
        <authorList>
            <person name="Hufnagel B."/>
            <person name="Marques A."/>
            <person name="Soriano A."/>
            <person name="Marques L."/>
            <person name="Divol F."/>
            <person name="Doumas P."/>
            <person name="Sallet E."/>
            <person name="Mancinotti D."/>
            <person name="Carrere S."/>
            <person name="Marande W."/>
            <person name="Arribat S."/>
            <person name="Keller J."/>
            <person name="Huneau C."/>
            <person name="Blein T."/>
            <person name="Aime D."/>
            <person name="Laguerre M."/>
            <person name="Taylor J."/>
            <person name="Schubert V."/>
            <person name="Nelson M."/>
            <person name="Geu-Flores F."/>
            <person name="Crespi M."/>
            <person name="Gallardo-Guerrero K."/>
            <person name="Delaux P.-M."/>
            <person name="Salse J."/>
            <person name="Berges H."/>
            <person name="Guyot R."/>
            <person name="Gouzy J."/>
            <person name="Peret B."/>
        </authorList>
    </citation>
    <scope>NUCLEOTIDE SEQUENCE [LARGE SCALE GENOMIC DNA]</scope>
    <source>
        <strain evidence="2">cv. Amiga</strain>
    </source>
</reference>
<comment type="caution">
    <text evidence="1">The sequence shown here is derived from an EMBL/GenBank/DDBJ whole genome shotgun (WGS) entry which is preliminary data.</text>
</comment>
<accession>A0A6A4NYD8</accession>
<evidence type="ECO:0000313" key="2">
    <source>
        <dbReference type="Proteomes" id="UP000447434"/>
    </source>
</evidence>
<dbReference type="EMBL" id="WOCE01000018">
    <property type="protein sequence ID" value="KAE9594190.1"/>
    <property type="molecule type" value="Genomic_DNA"/>
</dbReference>
<dbReference type="Proteomes" id="UP000447434">
    <property type="component" value="Chromosome 18"/>
</dbReference>
<dbReference type="AlphaFoldDB" id="A0A6A4NYD8"/>
<protein>
    <submittedName>
        <fullName evidence="1">Uncharacterized protein</fullName>
    </submittedName>
</protein>
<sequence>MEATHLVLSLRCYMRVVFLSWEKQTNTQFVCFTRICFFMSNFVIIQSIFDCNHSN</sequence>
<proteinExistence type="predicted"/>
<name>A0A6A4NYD8_LUPAL</name>
<gene>
    <name evidence="1" type="ORF">Lalb_Chr18g0051181</name>
</gene>
<organism evidence="1 2">
    <name type="scientific">Lupinus albus</name>
    <name type="common">White lupine</name>
    <name type="synonym">Lupinus termis</name>
    <dbReference type="NCBI Taxonomy" id="3870"/>
    <lineage>
        <taxon>Eukaryota</taxon>
        <taxon>Viridiplantae</taxon>
        <taxon>Streptophyta</taxon>
        <taxon>Embryophyta</taxon>
        <taxon>Tracheophyta</taxon>
        <taxon>Spermatophyta</taxon>
        <taxon>Magnoliopsida</taxon>
        <taxon>eudicotyledons</taxon>
        <taxon>Gunneridae</taxon>
        <taxon>Pentapetalae</taxon>
        <taxon>rosids</taxon>
        <taxon>fabids</taxon>
        <taxon>Fabales</taxon>
        <taxon>Fabaceae</taxon>
        <taxon>Papilionoideae</taxon>
        <taxon>50 kb inversion clade</taxon>
        <taxon>genistoids sensu lato</taxon>
        <taxon>core genistoids</taxon>
        <taxon>Genisteae</taxon>
        <taxon>Lupinus</taxon>
    </lineage>
</organism>
<keyword evidence="2" id="KW-1185">Reference proteome</keyword>